<organism evidence="1 2">
    <name type="scientific">Novipirellula galeiformis</name>
    <dbReference type="NCBI Taxonomy" id="2528004"/>
    <lineage>
        <taxon>Bacteria</taxon>
        <taxon>Pseudomonadati</taxon>
        <taxon>Planctomycetota</taxon>
        <taxon>Planctomycetia</taxon>
        <taxon>Pirellulales</taxon>
        <taxon>Pirellulaceae</taxon>
        <taxon>Novipirellula</taxon>
    </lineage>
</organism>
<accession>A0A5C6CM01</accession>
<comment type="caution">
    <text evidence="1">The sequence shown here is derived from an EMBL/GenBank/DDBJ whole genome shotgun (WGS) entry which is preliminary data.</text>
</comment>
<evidence type="ECO:0000313" key="2">
    <source>
        <dbReference type="Proteomes" id="UP000316304"/>
    </source>
</evidence>
<dbReference type="InterPro" id="IPR018699">
    <property type="entry name" value="DUF2203"/>
</dbReference>
<name>A0A5C6CM01_9BACT</name>
<dbReference type="EMBL" id="SJPT01000003">
    <property type="protein sequence ID" value="TWU24186.1"/>
    <property type="molecule type" value="Genomic_DNA"/>
</dbReference>
<reference evidence="1 2" key="1">
    <citation type="submission" date="2019-02" db="EMBL/GenBank/DDBJ databases">
        <title>Deep-cultivation of Planctomycetes and their phenomic and genomic characterization uncovers novel biology.</title>
        <authorList>
            <person name="Wiegand S."/>
            <person name="Jogler M."/>
            <person name="Boedeker C."/>
            <person name="Pinto D."/>
            <person name="Vollmers J."/>
            <person name="Rivas-Marin E."/>
            <person name="Kohn T."/>
            <person name="Peeters S.H."/>
            <person name="Heuer A."/>
            <person name="Rast P."/>
            <person name="Oberbeckmann S."/>
            <person name="Bunk B."/>
            <person name="Jeske O."/>
            <person name="Meyerdierks A."/>
            <person name="Storesund J.E."/>
            <person name="Kallscheuer N."/>
            <person name="Luecker S."/>
            <person name="Lage O.M."/>
            <person name="Pohl T."/>
            <person name="Merkel B.J."/>
            <person name="Hornburger P."/>
            <person name="Mueller R.-W."/>
            <person name="Bruemmer F."/>
            <person name="Labrenz M."/>
            <person name="Spormann A.M."/>
            <person name="Op Den Camp H."/>
            <person name="Overmann J."/>
            <person name="Amann R."/>
            <person name="Jetten M.S.M."/>
            <person name="Mascher T."/>
            <person name="Medema M.H."/>
            <person name="Devos D.P."/>
            <person name="Kaster A.-K."/>
            <person name="Ovreas L."/>
            <person name="Rohde M."/>
            <person name="Galperin M.Y."/>
            <person name="Jogler C."/>
        </authorList>
    </citation>
    <scope>NUCLEOTIDE SEQUENCE [LARGE SCALE GENOMIC DNA]</scope>
    <source>
        <strain evidence="1 2">Pla52o</strain>
    </source>
</reference>
<dbReference type="Proteomes" id="UP000316304">
    <property type="component" value="Unassembled WGS sequence"/>
</dbReference>
<protein>
    <recommendedName>
        <fullName evidence="3">DUF2203 domain-containing protein</fullName>
    </recommendedName>
</protein>
<evidence type="ECO:0008006" key="3">
    <source>
        <dbReference type="Google" id="ProtNLM"/>
    </source>
</evidence>
<evidence type="ECO:0000313" key="1">
    <source>
        <dbReference type="EMBL" id="TWU24186.1"/>
    </source>
</evidence>
<dbReference type="RefSeq" id="WP_146594421.1">
    <property type="nucleotide sequence ID" value="NZ_SJPT01000003.1"/>
</dbReference>
<keyword evidence="2" id="KW-1185">Reference proteome</keyword>
<dbReference type="PIRSF" id="PIRSF016498">
    <property type="entry name" value="UCP016498"/>
    <property type="match status" value="1"/>
</dbReference>
<sequence length="152" mass="17193">MVRALPSNDGSLPPQAVLFTPARATEMLPLLKTIMRDAMHLNQSIQRQRNQIEGIDRLAETIDHPSYRDEVNDIRGTLVADEARLDQCIMELTRLGVEPHLPLNGSIDFPAILHRQAVRLCWTLGEESVEYWHDIGQDASVRRPLPTQSIHA</sequence>
<dbReference type="AlphaFoldDB" id="A0A5C6CM01"/>
<dbReference type="OrthoDB" id="9802910at2"/>
<proteinExistence type="predicted"/>
<dbReference type="Pfam" id="PF09969">
    <property type="entry name" value="DUF2203"/>
    <property type="match status" value="1"/>
</dbReference>
<gene>
    <name evidence="1" type="ORF">Pla52o_21100</name>
</gene>